<dbReference type="Proteomes" id="UP000324222">
    <property type="component" value="Unassembled WGS sequence"/>
</dbReference>
<proteinExistence type="predicted"/>
<evidence type="ECO:0000313" key="3">
    <source>
        <dbReference type="Proteomes" id="UP000324222"/>
    </source>
</evidence>
<evidence type="ECO:0000256" key="1">
    <source>
        <dbReference type="SAM" id="MobiDB-lite"/>
    </source>
</evidence>
<protein>
    <submittedName>
        <fullName evidence="2">Uncharacterized protein</fullName>
    </submittedName>
</protein>
<reference evidence="2 3" key="1">
    <citation type="submission" date="2019-05" db="EMBL/GenBank/DDBJ databases">
        <title>Another draft genome of Portunus trituberculatus and its Hox gene families provides insights of decapod evolution.</title>
        <authorList>
            <person name="Jeong J.-H."/>
            <person name="Song I."/>
            <person name="Kim S."/>
            <person name="Choi T."/>
            <person name="Kim D."/>
            <person name="Ryu S."/>
            <person name="Kim W."/>
        </authorList>
    </citation>
    <scope>NUCLEOTIDE SEQUENCE [LARGE SCALE GENOMIC DNA]</scope>
    <source>
        <tissue evidence="2">Muscle</tissue>
    </source>
</reference>
<name>A0A5B7FW98_PORTR</name>
<keyword evidence="3" id="KW-1185">Reference proteome</keyword>
<accession>A0A5B7FW98</accession>
<comment type="caution">
    <text evidence="2">The sequence shown here is derived from an EMBL/GenBank/DDBJ whole genome shotgun (WGS) entry which is preliminary data.</text>
</comment>
<dbReference type="AlphaFoldDB" id="A0A5B7FW98"/>
<organism evidence="2 3">
    <name type="scientific">Portunus trituberculatus</name>
    <name type="common">Swimming crab</name>
    <name type="synonym">Neptunus trituberculatus</name>
    <dbReference type="NCBI Taxonomy" id="210409"/>
    <lineage>
        <taxon>Eukaryota</taxon>
        <taxon>Metazoa</taxon>
        <taxon>Ecdysozoa</taxon>
        <taxon>Arthropoda</taxon>
        <taxon>Crustacea</taxon>
        <taxon>Multicrustacea</taxon>
        <taxon>Malacostraca</taxon>
        <taxon>Eumalacostraca</taxon>
        <taxon>Eucarida</taxon>
        <taxon>Decapoda</taxon>
        <taxon>Pleocyemata</taxon>
        <taxon>Brachyura</taxon>
        <taxon>Eubrachyura</taxon>
        <taxon>Portunoidea</taxon>
        <taxon>Portunidae</taxon>
        <taxon>Portuninae</taxon>
        <taxon>Portunus</taxon>
    </lineage>
</organism>
<dbReference type="EMBL" id="VSRR010009032">
    <property type="protein sequence ID" value="MPC49677.1"/>
    <property type="molecule type" value="Genomic_DNA"/>
</dbReference>
<sequence>MSSSDHWTQGKDIPLLSYYFQEIMVSKDRMHPPAGCPQDSGNRAVLPHEHRGNNAMDVAGTDLKLTAGSQGKKRGLT</sequence>
<feature type="region of interest" description="Disordered" evidence="1">
    <location>
        <begin position="53"/>
        <end position="77"/>
    </location>
</feature>
<evidence type="ECO:0000313" key="2">
    <source>
        <dbReference type="EMBL" id="MPC49677.1"/>
    </source>
</evidence>
<gene>
    <name evidence="2" type="ORF">E2C01_043488</name>
</gene>